<dbReference type="Proteomes" id="UP000790709">
    <property type="component" value="Unassembled WGS sequence"/>
</dbReference>
<reference evidence="1" key="1">
    <citation type="journal article" date="2021" name="New Phytol.">
        <title>Evolutionary innovations through gain and loss of genes in the ectomycorrhizal Boletales.</title>
        <authorList>
            <person name="Wu G."/>
            <person name="Miyauchi S."/>
            <person name="Morin E."/>
            <person name="Kuo A."/>
            <person name="Drula E."/>
            <person name="Varga T."/>
            <person name="Kohler A."/>
            <person name="Feng B."/>
            <person name="Cao Y."/>
            <person name="Lipzen A."/>
            <person name="Daum C."/>
            <person name="Hundley H."/>
            <person name="Pangilinan J."/>
            <person name="Johnson J."/>
            <person name="Barry K."/>
            <person name="LaButti K."/>
            <person name="Ng V."/>
            <person name="Ahrendt S."/>
            <person name="Min B."/>
            <person name="Choi I.G."/>
            <person name="Park H."/>
            <person name="Plett J.M."/>
            <person name="Magnuson J."/>
            <person name="Spatafora J.W."/>
            <person name="Nagy L.G."/>
            <person name="Henrissat B."/>
            <person name="Grigoriev I.V."/>
            <person name="Yang Z.L."/>
            <person name="Xu J."/>
            <person name="Martin F.M."/>
        </authorList>
    </citation>
    <scope>NUCLEOTIDE SEQUENCE</scope>
    <source>
        <strain evidence="1">KUC20120723A-06</strain>
    </source>
</reference>
<evidence type="ECO:0000313" key="1">
    <source>
        <dbReference type="EMBL" id="KAH7918307.1"/>
    </source>
</evidence>
<sequence length="172" mass="18911">MNLGFKSRSSPTYSRFRLAGTIRTIPPSTPASRLRKTALPTILYSPLAICLSSISAFDTFRIATRRSRFVHLSALRRPGREGLAPSTSTPNSSTLAFAAQRSLCPLTIGGISSRNDLRPRREMDKPYRGIDESLPYDQADLESADTLVILVFNVQFVTPSSSTPRNPAILLL</sequence>
<proteinExistence type="predicted"/>
<keyword evidence="2" id="KW-1185">Reference proteome</keyword>
<dbReference type="EMBL" id="MU266808">
    <property type="protein sequence ID" value="KAH7918307.1"/>
    <property type="molecule type" value="Genomic_DNA"/>
</dbReference>
<organism evidence="1 2">
    <name type="scientific">Leucogyrophana mollusca</name>
    <dbReference type="NCBI Taxonomy" id="85980"/>
    <lineage>
        <taxon>Eukaryota</taxon>
        <taxon>Fungi</taxon>
        <taxon>Dikarya</taxon>
        <taxon>Basidiomycota</taxon>
        <taxon>Agaricomycotina</taxon>
        <taxon>Agaricomycetes</taxon>
        <taxon>Agaricomycetidae</taxon>
        <taxon>Boletales</taxon>
        <taxon>Boletales incertae sedis</taxon>
        <taxon>Leucogyrophana</taxon>
    </lineage>
</organism>
<accession>A0ACB8AY48</accession>
<name>A0ACB8AY48_9AGAM</name>
<protein>
    <submittedName>
        <fullName evidence="1">Uncharacterized protein</fullName>
    </submittedName>
</protein>
<comment type="caution">
    <text evidence="1">The sequence shown here is derived from an EMBL/GenBank/DDBJ whole genome shotgun (WGS) entry which is preliminary data.</text>
</comment>
<evidence type="ECO:0000313" key="2">
    <source>
        <dbReference type="Proteomes" id="UP000790709"/>
    </source>
</evidence>
<gene>
    <name evidence="1" type="ORF">BV22DRAFT_1134682</name>
</gene>